<dbReference type="InterPro" id="IPR011705">
    <property type="entry name" value="BACK"/>
</dbReference>
<dbReference type="InterPro" id="IPR000210">
    <property type="entry name" value="BTB/POZ_dom"/>
</dbReference>
<dbReference type="SUPFAM" id="SSF54695">
    <property type="entry name" value="POZ domain"/>
    <property type="match status" value="1"/>
</dbReference>
<proteinExistence type="predicted"/>
<name>A0A6S7HXD6_PARCT</name>
<accession>A0A6S7HXD6</accession>
<organism evidence="1 2">
    <name type="scientific">Paramuricea clavata</name>
    <name type="common">Red gorgonian</name>
    <name type="synonym">Violescent sea-whip</name>
    <dbReference type="NCBI Taxonomy" id="317549"/>
    <lineage>
        <taxon>Eukaryota</taxon>
        <taxon>Metazoa</taxon>
        <taxon>Cnidaria</taxon>
        <taxon>Anthozoa</taxon>
        <taxon>Octocorallia</taxon>
        <taxon>Malacalcyonacea</taxon>
        <taxon>Plexauridae</taxon>
        <taxon>Paramuricea</taxon>
    </lineage>
</organism>
<protein>
    <submittedName>
        <fullName evidence="1">BTB POZ domain-containing 6-like</fullName>
    </submittedName>
</protein>
<dbReference type="SMART" id="SM00225">
    <property type="entry name" value="BTB"/>
    <property type="match status" value="1"/>
</dbReference>
<dbReference type="PANTHER" id="PTHR45774">
    <property type="entry name" value="BTB/POZ DOMAIN-CONTAINING"/>
    <property type="match status" value="1"/>
</dbReference>
<comment type="caution">
    <text evidence="1">The sequence shown here is derived from an EMBL/GenBank/DDBJ whole genome shotgun (WGS) entry which is preliminary data.</text>
</comment>
<dbReference type="GO" id="GO:0022008">
    <property type="term" value="P:neurogenesis"/>
    <property type="evidence" value="ECO:0007669"/>
    <property type="project" value="TreeGrafter"/>
</dbReference>
<dbReference type="SMART" id="SM00875">
    <property type="entry name" value="BACK"/>
    <property type="match status" value="1"/>
</dbReference>
<dbReference type="PANTHER" id="PTHR45774:SF3">
    <property type="entry name" value="BTB (POZ) DOMAIN-CONTAINING 2B-RELATED"/>
    <property type="match status" value="1"/>
</dbReference>
<dbReference type="InterPro" id="IPR011333">
    <property type="entry name" value="SKP1/BTB/POZ_sf"/>
</dbReference>
<dbReference type="Proteomes" id="UP001152795">
    <property type="component" value="Unassembled WGS sequence"/>
</dbReference>
<evidence type="ECO:0000313" key="2">
    <source>
        <dbReference type="Proteomes" id="UP001152795"/>
    </source>
</evidence>
<dbReference type="PROSITE" id="PS50097">
    <property type="entry name" value="BTB"/>
    <property type="match status" value="1"/>
</dbReference>
<dbReference type="OrthoDB" id="6359943at2759"/>
<dbReference type="AlphaFoldDB" id="A0A6S7HXD6"/>
<dbReference type="EMBL" id="CACRXK020006012">
    <property type="protein sequence ID" value="CAB4008080.1"/>
    <property type="molecule type" value="Genomic_DNA"/>
</dbReference>
<dbReference type="Pfam" id="PF07707">
    <property type="entry name" value="BACK"/>
    <property type="match status" value="1"/>
</dbReference>
<dbReference type="GO" id="GO:0005829">
    <property type="term" value="C:cytosol"/>
    <property type="evidence" value="ECO:0007669"/>
    <property type="project" value="TreeGrafter"/>
</dbReference>
<dbReference type="Gene3D" id="1.25.40.420">
    <property type="match status" value="1"/>
</dbReference>
<reference evidence="1" key="1">
    <citation type="submission" date="2020-04" db="EMBL/GenBank/DDBJ databases">
        <authorList>
            <person name="Alioto T."/>
            <person name="Alioto T."/>
            <person name="Gomez Garrido J."/>
        </authorList>
    </citation>
    <scope>NUCLEOTIDE SEQUENCE</scope>
    <source>
        <strain evidence="1">A484AB</strain>
    </source>
</reference>
<dbReference type="Gene3D" id="3.30.710.10">
    <property type="entry name" value="Potassium Channel Kv1.1, Chain A"/>
    <property type="match status" value="1"/>
</dbReference>
<gene>
    <name evidence="1" type="ORF">PACLA_8A072040</name>
</gene>
<dbReference type="Pfam" id="PF00651">
    <property type="entry name" value="BTB"/>
    <property type="match status" value="1"/>
</dbReference>
<sequence>MTTSNSVDWQSTKKTVQERSCHMLNNPFMSDIKFTCEDSAKSFYAHKYVLGTSSAVFHAMFYGDLAETKPVVHFGDTDEENLEQFLCFLYTDKCDLTVDNVVSVMYLSKKYIVSSLTEKCVQIMEKGLNVENVLRILELAIYFDEGELEMKCWHLVESRTADVATTEAFNNISQKTLACVLKRDHLSIPEVQLFQAVLRWCDERCSKKQLKVSGENR</sequence>
<keyword evidence="2" id="KW-1185">Reference proteome</keyword>
<evidence type="ECO:0000313" key="1">
    <source>
        <dbReference type="EMBL" id="CAB4008080.1"/>
    </source>
</evidence>